<dbReference type="AlphaFoldDB" id="A0A839IZM7"/>
<evidence type="ECO:0000313" key="1">
    <source>
        <dbReference type="EMBL" id="MBB1489889.1"/>
    </source>
</evidence>
<protein>
    <submittedName>
        <fullName evidence="1">Hyalin</fullName>
    </submittedName>
</protein>
<name>A0A839IZM7_9GAMM</name>
<reference evidence="1 2" key="1">
    <citation type="submission" date="2020-08" db="EMBL/GenBank/DDBJ databases">
        <title>Oceanospirillum sp. nov. isolated from marine sediment.</title>
        <authorList>
            <person name="Ji X."/>
        </authorList>
    </citation>
    <scope>NUCLEOTIDE SEQUENCE [LARGE SCALE GENOMIC DNA]</scope>
    <source>
        <strain evidence="1 2">D5</strain>
    </source>
</reference>
<organism evidence="1 2">
    <name type="scientific">Oceanospirillum sediminis</name>
    <dbReference type="NCBI Taxonomy" id="2760088"/>
    <lineage>
        <taxon>Bacteria</taxon>
        <taxon>Pseudomonadati</taxon>
        <taxon>Pseudomonadota</taxon>
        <taxon>Gammaproteobacteria</taxon>
        <taxon>Oceanospirillales</taxon>
        <taxon>Oceanospirillaceae</taxon>
        <taxon>Oceanospirillum</taxon>
    </lineage>
</organism>
<feature type="non-terminal residue" evidence="1">
    <location>
        <position position="104"/>
    </location>
</feature>
<proteinExistence type="predicted"/>
<feature type="non-terminal residue" evidence="1">
    <location>
        <position position="1"/>
    </location>
</feature>
<gene>
    <name evidence="1" type="ORF">H4O21_25120</name>
</gene>
<keyword evidence="2" id="KW-1185">Reference proteome</keyword>
<dbReference type="Proteomes" id="UP000565262">
    <property type="component" value="Unassembled WGS sequence"/>
</dbReference>
<evidence type="ECO:0000313" key="2">
    <source>
        <dbReference type="Proteomes" id="UP000565262"/>
    </source>
</evidence>
<accession>A0A839IZM7</accession>
<dbReference type="EMBL" id="JACJFM010000330">
    <property type="protein sequence ID" value="MBB1489889.1"/>
    <property type="molecule type" value="Genomic_DNA"/>
</dbReference>
<comment type="caution">
    <text evidence="1">The sequence shown here is derived from an EMBL/GenBank/DDBJ whole genome shotgun (WGS) entry which is preliminary data.</text>
</comment>
<sequence>EIMGFNGSPWTGGGDQIMIKDINPQGNSSSPDFYTEYNNLLYFAATDDGTNGRELWVTNGTNLGTNLLFDINSGAASSNPADLITISNNLYFTADDGVNGRELW</sequence>